<dbReference type="NCBIfam" id="TIGR00281">
    <property type="entry name" value="SMC-Scp complex subunit ScpB"/>
    <property type="match status" value="1"/>
</dbReference>
<dbReference type="PANTHER" id="PTHR34298">
    <property type="entry name" value="SEGREGATION AND CONDENSATION PROTEIN B"/>
    <property type="match status" value="1"/>
</dbReference>
<evidence type="ECO:0000256" key="1">
    <source>
        <dbReference type="ARBA" id="ARBA00022490"/>
    </source>
</evidence>
<proteinExistence type="predicted"/>
<dbReference type="Pfam" id="PF04079">
    <property type="entry name" value="SMC_ScpB"/>
    <property type="match status" value="1"/>
</dbReference>
<dbReference type="GO" id="GO:0051304">
    <property type="term" value="P:chromosome separation"/>
    <property type="evidence" value="ECO:0007669"/>
    <property type="project" value="InterPro"/>
</dbReference>
<dbReference type="PANTHER" id="PTHR34298:SF2">
    <property type="entry name" value="SEGREGATION AND CONDENSATION PROTEIN B"/>
    <property type="match status" value="1"/>
</dbReference>
<keyword evidence="6" id="KW-1185">Reference proteome</keyword>
<reference evidence="5" key="1">
    <citation type="submission" date="2020-12" db="EMBL/GenBank/DDBJ databases">
        <title>Leucobacter sp. CAS1, isolated from Chromium sludge.</title>
        <authorList>
            <person name="Xu Z."/>
        </authorList>
    </citation>
    <scope>NUCLEOTIDE SEQUENCE</scope>
    <source>
        <strain evidence="5">CSA1</strain>
    </source>
</reference>
<dbReference type="InterPro" id="IPR036390">
    <property type="entry name" value="WH_DNA-bd_sf"/>
</dbReference>
<dbReference type="GO" id="GO:0051301">
    <property type="term" value="P:cell division"/>
    <property type="evidence" value="ECO:0007669"/>
    <property type="project" value="UniProtKB-KW"/>
</dbReference>
<dbReference type="InterPro" id="IPR036388">
    <property type="entry name" value="WH-like_DNA-bd_sf"/>
</dbReference>
<keyword evidence="1" id="KW-0963">Cytoplasm</keyword>
<accession>A0A934UU80</accession>
<dbReference type="EMBL" id="JAEHOH010000002">
    <property type="protein sequence ID" value="MBK0417918.1"/>
    <property type="molecule type" value="Genomic_DNA"/>
</dbReference>
<dbReference type="SUPFAM" id="SSF46785">
    <property type="entry name" value="Winged helix' DNA-binding domain"/>
    <property type="match status" value="2"/>
</dbReference>
<evidence type="ECO:0000256" key="4">
    <source>
        <dbReference type="ARBA" id="ARBA00023306"/>
    </source>
</evidence>
<gene>
    <name evidence="5" type="primary">scpB</name>
    <name evidence="5" type="ORF">JD276_02560</name>
</gene>
<dbReference type="Gene3D" id="1.10.10.10">
    <property type="entry name" value="Winged helix-like DNA-binding domain superfamily/Winged helix DNA-binding domain"/>
    <property type="match status" value="2"/>
</dbReference>
<keyword evidence="4" id="KW-0131">Cell cycle</keyword>
<organism evidence="5 6">
    <name type="scientific">Leucobacter chromiisoli</name>
    <dbReference type="NCBI Taxonomy" id="2796471"/>
    <lineage>
        <taxon>Bacteria</taxon>
        <taxon>Bacillati</taxon>
        <taxon>Actinomycetota</taxon>
        <taxon>Actinomycetes</taxon>
        <taxon>Micrococcales</taxon>
        <taxon>Microbacteriaceae</taxon>
        <taxon>Leucobacter</taxon>
    </lineage>
</organism>
<dbReference type="PIRSF" id="PIRSF019345">
    <property type="entry name" value="ScpB"/>
    <property type="match status" value="1"/>
</dbReference>
<evidence type="ECO:0000313" key="6">
    <source>
        <dbReference type="Proteomes" id="UP000608530"/>
    </source>
</evidence>
<evidence type="ECO:0000313" key="5">
    <source>
        <dbReference type="EMBL" id="MBK0417918.1"/>
    </source>
</evidence>
<dbReference type="InterPro" id="IPR005234">
    <property type="entry name" value="ScpB_csome_segregation"/>
</dbReference>
<protein>
    <submittedName>
        <fullName evidence="5">SMC-Scp complex subunit ScpB</fullName>
    </submittedName>
</protein>
<dbReference type="Proteomes" id="UP000608530">
    <property type="component" value="Unassembled WGS sequence"/>
</dbReference>
<evidence type="ECO:0000256" key="2">
    <source>
        <dbReference type="ARBA" id="ARBA00022618"/>
    </source>
</evidence>
<sequence>MARAREAHPLAQQLEALLLVADEPISAVGLATATDRPVREVRAALASLVRDYDGDGSGPQRGFELREVAGGYRFYVRESLDPVVADFVQQQTPARLSQAALETLAVIAYRQPISRGAIASIRAVNVDSVVRTLASRGLITEVGQEPETGALLYGTTDALLGHLGISGVEELPPIAPLLDDGLEGFENERL</sequence>
<keyword evidence="3" id="KW-0159">Chromosome partition</keyword>
<evidence type="ECO:0000256" key="3">
    <source>
        <dbReference type="ARBA" id="ARBA00022829"/>
    </source>
</evidence>
<comment type="caution">
    <text evidence="5">The sequence shown here is derived from an EMBL/GenBank/DDBJ whole genome shotgun (WGS) entry which is preliminary data.</text>
</comment>
<keyword evidence="2" id="KW-0132">Cell division</keyword>
<dbReference type="AlphaFoldDB" id="A0A934UU80"/>
<name>A0A934UU80_9MICO</name>